<dbReference type="Proteomes" id="UP000625735">
    <property type="component" value="Unassembled WGS sequence"/>
</dbReference>
<dbReference type="Pfam" id="PF00733">
    <property type="entry name" value="Asn_synthase"/>
    <property type="match status" value="1"/>
</dbReference>
<dbReference type="InterPro" id="IPR001962">
    <property type="entry name" value="Asn_synthase"/>
</dbReference>
<dbReference type="GO" id="GO:0004066">
    <property type="term" value="F:asparagine synthase (glutamine-hydrolyzing) activity"/>
    <property type="evidence" value="ECO:0007669"/>
    <property type="project" value="InterPro"/>
</dbReference>
<gene>
    <name evidence="2" type="ORF">GCM10011343_02520</name>
</gene>
<dbReference type="AlphaFoldDB" id="A0A916XWA1"/>
<proteinExistence type="predicted"/>
<accession>A0A916XWA1</accession>
<feature type="domain" description="Asparagine synthetase" evidence="1">
    <location>
        <begin position="89"/>
        <end position="175"/>
    </location>
</feature>
<dbReference type="Gene3D" id="3.40.50.620">
    <property type="entry name" value="HUPs"/>
    <property type="match status" value="1"/>
</dbReference>
<dbReference type="GO" id="GO:0006529">
    <property type="term" value="P:asparagine biosynthetic process"/>
    <property type="evidence" value="ECO:0007669"/>
    <property type="project" value="InterPro"/>
</dbReference>
<name>A0A916XWA1_9FLAO</name>
<dbReference type="EMBL" id="BMFG01000001">
    <property type="protein sequence ID" value="GGD14996.1"/>
    <property type="molecule type" value="Genomic_DNA"/>
</dbReference>
<evidence type="ECO:0000313" key="2">
    <source>
        <dbReference type="EMBL" id="GGD14996.1"/>
    </source>
</evidence>
<dbReference type="RefSeq" id="WP_188360686.1">
    <property type="nucleotide sequence ID" value="NZ_BMFG01000001.1"/>
</dbReference>
<dbReference type="SUPFAM" id="SSF52402">
    <property type="entry name" value="Adenine nucleotide alpha hydrolases-like"/>
    <property type="match status" value="1"/>
</dbReference>
<dbReference type="InterPro" id="IPR014729">
    <property type="entry name" value="Rossmann-like_a/b/a_fold"/>
</dbReference>
<organism evidence="2 3">
    <name type="scientific">Flavobacterium orientale</name>
    <dbReference type="NCBI Taxonomy" id="1756020"/>
    <lineage>
        <taxon>Bacteria</taxon>
        <taxon>Pseudomonadati</taxon>
        <taxon>Bacteroidota</taxon>
        <taxon>Flavobacteriia</taxon>
        <taxon>Flavobacteriales</taxon>
        <taxon>Flavobacteriaceae</taxon>
        <taxon>Flavobacterium</taxon>
    </lineage>
</organism>
<sequence length="458" mass="53032">MTTIETPILPLRQQFIGNRETLDLKAICIFAATGFFMGADTYYQEQKVLLPGKRYVLDGEKIVSESAAFTWYHTPVERPFEQVVTEFAQLFETIIEEQVGNQKVILPLSGGLDSRTQAAALQYLQKDVHAYSYELAHGHPETRYSEQIAAVCGFPFQKMTIPEGYLWESIEKIASINGCYTEFTHPRQVAVMEQWETMGDVFCLGHWGDVLFDDMKVAEELSFEGQVNVLFHKVLKKMGVPFAEALWKHWHLEGDFSTYLRERITAGLRAINIPNSANAQIRAFKSLYWAPRWTAINLSFFEAMKPMGLPYFDNRMCAFICSVPERYLAGRHLQIAYIKLRNPALAKITWQDHRPFNLYHYSWNKMPWNLPFRVFQKLNHTVFTKKLVKNNYENQFLGTANATQLRQWLYENPAFDSLIDPAIVKHFYSGFQQEHLKYSHVVSTLLTLSVFAKREAAE</sequence>
<reference evidence="2" key="1">
    <citation type="journal article" date="2014" name="Int. J. Syst. Evol. Microbiol.">
        <title>Complete genome sequence of Corynebacterium casei LMG S-19264T (=DSM 44701T), isolated from a smear-ripened cheese.</title>
        <authorList>
            <consortium name="US DOE Joint Genome Institute (JGI-PGF)"/>
            <person name="Walter F."/>
            <person name="Albersmeier A."/>
            <person name="Kalinowski J."/>
            <person name="Ruckert C."/>
        </authorList>
    </citation>
    <scope>NUCLEOTIDE SEQUENCE</scope>
    <source>
        <strain evidence="2">CGMCC 1.12506</strain>
    </source>
</reference>
<evidence type="ECO:0000313" key="3">
    <source>
        <dbReference type="Proteomes" id="UP000625735"/>
    </source>
</evidence>
<reference evidence="2" key="2">
    <citation type="submission" date="2020-09" db="EMBL/GenBank/DDBJ databases">
        <authorList>
            <person name="Sun Q."/>
            <person name="Zhou Y."/>
        </authorList>
    </citation>
    <scope>NUCLEOTIDE SEQUENCE</scope>
    <source>
        <strain evidence="2">CGMCC 1.12506</strain>
    </source>
</reference>
<protein>
    <recommendedName>
        <fullName evidence="1">Asparagine synthetase domain-containing protein</fullName>
    </recommendedName>
</protein>
<keyword evidence="3" id="KW-1185">Reference proteome</keyword>
<evidence type="ECO:0000259" key="1">
    <source>
        <dbReference type="Pfam" id="PF00733"/>
    </source>
</evidence>
<comment type="caution">
    <text evidence="2">The sequence shown here is derived from an EMBL/GenBank/DDBJ whole genome shotgun (WGS) entry which is preliminary data.</text>
</comment>